<gene>
    <name evidence="2" type="ORF">MEUPH1_LOCUS29672</name>
</gene>
<organism evidence="2 3">
    <name type="scientific">Macrosiphum euphorbiae</name>
    <name type="common">potato aphid</name>
    <dbReference type="NCBI Taxonomy" id="13131"/>
    <lineage>
        <taxon>Eukaryota</taxon>
        <taxon>Metazoa</taxon>
        <taxon>Ecdysozoa</taxon>
        <taxon>Arthropoda</taxon>
        <taxon>Hexapoda</taxon>
        <taxon>Insecta</taxon>
        <taxon>Pterygota</taxon>
        <taxon>Neoptera</taxon>
        <taxon>Paraneoptera</taxon>
        <taxon>Hemiptera</taxon>
        <taxon>Sternorrhyncha</taxon>
        <taxon>Aphidomorpha</taxon>
        <taxon>Aphidoidea</taxon>
        <taxon>Aphididae</taxon>
        <taxon>Macrosiphini</taxon>
        <taxon>Macrosiphum</taxon>
    </lineage>
</organism>
<feature type="region of interest" description="Disordered" evidence="1">
    <location>
        <begin position="92"/>
        <end position="117"/>
    </location>
</feature>
<dbReference type="Proteomes" id="UP001160148">
    <property type="component" value="Unassembled WGS sequence"/>
</dbReference>
<evidence type="ECO:0000313" key="2">
    <source>
        <dbReference type="EMBL" id="CAI6376284.1"/>
    </source>
</evidence>
<feature type="region of interest" description="Disordered" evidence="1">
    <location>
        <begin position="1"/>
        <end position="21"/>
    </location>
</feature>
<dbReference type="EMBL" id="CARXXK010001464">
    <property type="protein sequence ID" value="CAI6376284.1"/>
    <property type="molecule type" value="Genomic_DNA"/>
</dbReference>
<protein>
    <submittedName>
        <fullName evidence="2">Uncharacterized protein</fullName>
    </submittedName>
</protein>
<reference evidence="2 3" key="1">
    <citation type="submission" date="2023-01" db="EMBL/GenBank/DDBJ databases">
        <authorList>
            <person name="Whitehead M."/>
        </authorList>
    </citation>
    <scope>NUCLEOTIDE SEQUENCE [LARGE SCALE GENOMIC DNA]</scope>
</reference>
<evidence type="ECO:0000313" key="3">
    <source>
        <dbReference type="Proteomes" id="UP001160148"/>
    </source>
</evidence>
<sequence>MRPVNSLSTERSTTRSSSFDFSTVQSELNTSSYSVQQNELVGPSCTERTSRPIRSKRCINFSNNTSSSSEVIDDSDKDLNFIPLSPLIPANIFSSSSDEKSDDSLSQPTQNPTKEFK</sequence>
<evidence type="ECO:0000256" key="1">
    <source>
        <dbReference type="SAM" id="MobiDB-lite"/>
    </source>
</evidence>
<dbReference type="AlphaFoldDB" id="A0AAV0Y943"/>
<accession>A0AAV0Y943</accession>
<feature type="compositionally biased region" description="Polar residues" evidence="1">
    <location>
        <begin position="107"/>
        <end position="117"/>
    </location>
</feature>
<comment type="caution">
    <text evidence="2">The sequence shown here is derived from an EMBL/GenBank/DDBJ whole genome shotgun (WGS) entry which is preliminary data.</text>
</comment>
<keyword evidence="3" id="KW-1185">Reference proteome</keyword>
<name>A0AAV0Y943_9HEMI</name>
<proteinExistence type="predicted"/>